<feature type="region of interest" description="Disordered" evidence="4">
    <location>
        <begin position="1"/>
        <end position="55"/>
    </location>
</feature>
<dbReference type="Gene3D" id="3.90.1510.10">
    <property type="entry name" value="Glycerate kinase, domain 2"/>
    <property type="match status" value="2"/>
</dbReference>
<dbReference type="SUPFAM" id="SSF110738">
    <property type="entry name" value="Glycerate kinase I"/>
    <property type="match status" value="1"/>
</dbReference>
<feature type="region of interest" description="Disordered" evidence="4">
    <location>
        <begin position="329"/>
        <end position="360"/>
    </location>
</feature>
<dbReference type="InterPro" id="IPR036129">
    <property type="entry name" value="Glycerate_kinase_sf"/>
</dbReference>
<dbReference type="NCBIfam" id="TIGR00045">
    <property type="entry name" value="glycerate kinase"/>
    <property type="match status" value="1"/>
</dbReference>
<keyword evidence="3 5" id="KW-0418">Kinase</keyword>
<dbReference type="GO" id="GO:0008887">
    <property type="term" value="F:glycerate kinase activity"/>
    <property type="evidence" value="ECO:0007669"/>
    <property type="project" value="UniProtKB-EC"/>
</dbReference>
<gene>
    <name evidence="5" type="ORF">BJ984_000858</name>
</gene>
<dbReference type="InterPro" id="IPR004381">
    <property type="entry name" value="Glycerate_kinase"/>
</dbReference>
<dbReference type="PANTHER" id="PTHR21599:SF0">
    <property type="entry name" value="GLYCERATE KINASE"/>
    <property type="match status" value="1"/>
</dbReference>
<dbReference type="Pfam" id="PF02595">
    <property type="entry name" value="Gly_kinase"/>
    <property type="match status" value="1"/>
</dbReference>
<dbReference type="Gene3D" id="3.40.50.10350">
    <property type="entry name" value="Glycerate kinase, domain 1"/>
    <property type="match status" value="2"/>
</dbReference>
<evidence type="ECO:0000256" key="2">
    <source>
        <dbReference type="ARBA" id="ARBA00022679"/>
    </source>
</evidence>
<dbReference type="EMBL" id="JACCBM010000001">
    <property type="protein sequence ID" value="NYD69700.1"/>
    <property type="molecule type" value="Genomic_DNA"/>
</dbReference>
<comment type="similarity">
    <text evidence="1">Belongs to the glycerate kinase type-1 family.</text>
</comment>
<organism evidence="5 6">
    <name type="scientific">Herbiconiux flava</name>
    <dbReference type="NCBI Taxonomy" id="881268"/>
    <lineage>
        <taxon>Bacteria</taxon>
        <taxon>Bacillati</taxon>
        <taxon>Actinomycetota</taxon>
        <taxon>Actinomycetes</taxon>
        <taxon>Micrococcales</taxon>
        <taxon>Microbacteriaceae</taxon>
        <taxon>Herbiconiux</taxon>
    </lineage>
</organism>
<dbReference type="GO" id="GO:0031388">
    <property type="term" value="P:organic acid phosphorylation"/>
    <property type="evidence" value="ECO:0007669"/>
    <property type="project" value="InterPro"/>
</dbReference>
<dbReference type="PANTHER" id="PTHR21599">
    <property type="entry name" value="GLYCERATE KINASE"/>
    <property type="match status" value="1"/>
</dbReference>
<dbReference type="EC" id="2.7.1.31" evidence="5"/>
<evidence type="ECO:0000313" key="5">
    <source>
        <dbReference type="EMBL" id="NYD69700.1"/>
    </source>
</evidence>
<feature type="compositionally biased region" description="Basic and acidic residues" evidence="4">
    <location>
        <begin position="338"/>
        <end position="350"/>
    </location>
</feature>
<protein>
    <submittedName>
        <fullName evidence="5">Glycerate kinase</fullName>
        <ecNumber evidence="5">2.7.1.31</ecNumber>
    </submittedName>
</protein>
<evidence type="ECO:0000256" key="3">
    <source>
        <dbReference type="ARBA" id="ARBA00022777"/>
    </source>
</evidence>
<evidence type="ECO:0000256" key="1">
    <source>
        <dbReference type="ARBA" id="ARBA00006284"/>
    </source>
</evidence>
<name>A0A852SJM8_9MICO</name>
<proteinExistence type="inferred from homology"/>
<dbReference type="InterPro" id="IPR018193">
    <property type="entry name" value="Glyc_kinase_flavodox-like_fold"/>
</dbReference>
<comment type="caution">
    <text evidence="5">The sequence shown here is derived from an EMBL/GenBank/DDBJ whole genome shotgun (WGS) entry which is preliminary data.</text>
</comment>
<accession>A0A852SJM8</accession>
<dbReference type="InterPro" id="IPR018197">
    <property type="entry name" value="Glycerate_kinase_RE-like"/>
</dbReference>
<evidence type="ECO:0000256" key="4">
    <source>
        <dbReference type="SAM" id="MobiDB-lite"/>
    </source>
</evidence>
<reference evidence="5 6" key="1">
    <citation type="submission" date="2020-07" db="EMBL/GenBank/DDBJ databases">
        <title>Sequencing the genomes of 1000 actinobacteria strains.</title>
        <authorList>
            <person name="Klenk H.-P."/>
        </authorList>
    </citation>
    <scope>NUCLEOTIDE SEQUENCE [LARGE SCALE GENOMIC DNA]</scope>
    <source>
        <strain evidence="5 6">DSM 26474</strain>
    </source>
</reference>
<keyword evidence="6" id="KW-1185">Reference proteome</keyword>
<sequence>MRSGPDGSAGDVVPARQGDAHPHLVDAGGAGHMAPAPEGVAHPHPIEAGGAGGVLSAGEGDAHPHLVSGGGTLRVVIAPDSFKGSASAVAVASALAAGWRSVRPGDDLVLRPMADGGEGTLDALAIAHPTAQRMPVTVLGPADAPVAAHWLLVTASDGTRTGIVELAGTSGIELLTTLRPLDAHTRGFGEAIAAALDAGVDRLVLAIGGSASTDGGSGLLTALGARLTDAAGTPIPAGARGLASLSRADLSGLRPLPPGGAVVLTDVTSPLLGPAGAVAVFGPQKGLTPAASPAVEASLARYAALLAPALLAPALTAAHSRQSVAVAAESRQTVAVDAESRQSATDRRDSAAGTHAGAADVPGSGAAGGAGFGLLVWGATLEPGAAAVARELGLADAIAGADVVITGEGRFDGQSEAGKVPTHVRDLAAAAGARPALVAGLIDAEPAGFAASAALVDPELAGSPAASLADPLRWLTEAGARLARTLAP</sequence>
<dbReference type="Proteomes" id="UP000549913">
    <property type="component" value="Unassembled WGS sequence"/>
</dbReference>
<keyword evidence="2 5" id="KW-0808">Transferase</keyword>
<dbReference type="AlphaFoldDB" id="A0A852SJM8"/>
<evidence type="ECO:0000313" key="6">
    <source>
        <dbReference type="Proteomes" id="UP000549913"/>
    </source>
</evidence>